<reference evidence="7 8" key="1">
    <citation type="submission" date="2014-12" db="EMBL/GenBank/DDBJ databases">
        <title>Comparative genome analysis of Bacillus coagulans HM-08, Clostridium butyricum HM-68, Bacillus subtilis HM-66 and Bacillus licheniformis BL-09.</title>
        <authorList>
            <person name="Zhang H."/>
        </authorList>
    </citation>
    <scope>NUCLEOTIDE SEQUENCE [LARGE SCALE GENOMIC DNA]</scope>
    <source>
        <strain evidence="7 8">HM-66</strain>
    </source>
</reference>
<evidence type="ECO:0000256" key="4">
    <source>
        <dbReference type="ARBA" id="ARBA00022807"/>
    </source>
</evidence>
<evidence type="ECO:0000256" key="3">
    <source>
        <dbReference type="ARBA" id="ARBA00022801"/>
    </source>
</evidence>
<keyword evidence="5" id="KW-0472">Membrane</keyword>
<evidence type="ECO:0000259" key="6">
    <source>
        <dbReference type="PROSITE" id="PS51935"/>
    </source>
</evidence>
<feature type="transmembrane region" description="Helical" evidence="5">
    <location>
        <begin position="12"/>
        <end position="29"/>
    </location>
</feature>
<feature type="domain" description="NlpC/P60" evidence="6">
    <location>
        <begin position="209"/>
        <end position="333"/>
    </location>
</feature>
<dbReference type="PANTHER" id="PTHR47053">
    <property type="entry name" value="MUREIN DD-ENDOPEPTIDASE MEPH-RELATED"/>
    <property type="match status" value="1"/>
</dbReference>
<dbReference type="GO" id="GO:0008234">
    <property type="term" value="F:cysteine-type peptidase activity"/>
    <property type="evidence" value="ECO:0007669"/>
    <property type="project" value="UniProtKB-KW"/>
</dbReference>
<accession>A0A0D1K8U5</accession>
<dbReference type="EMBL" id="JXBC01000014">
    <property type="protein sequence ID" value="KIU04550.1"/>
    <property type="molecule type" value="Genomic_DNA"/>
</dbReference>
<dbReference type="PANTHER" id="PTHR47053:SF5">
    <property type="entry name" value="BIFUNCTIONAL MURAMIDASE_DL-ENDOPEPTIDASE CWLT"/>
    <property type="match status" value="1"/>
</dbReference>
<dbReference type="PATRIC" id="fig|1423.173.peg.5014"/>
<organism evidence="7 8">
    <name type="scientific">Bacillus subtilis</name>
    <dbReference type="NCBI Taxonomy" id="1423"/>
    <lineage>
        <taxon>Bacteria</taxon>
        <taxon>Bacillati</taxon>
        <taxon>Bacillota</taxon>
        <taxon>Bacilli</taxon>
        <taxon>Bacillales</taxon>
        <taxon>Bacillaceae</taxon>
        <taxon>Bacillus</taxon>
    </lineage>
</organism>
<dbReference type="SUPFAM" id="SSF54001">
    <property type="entry name" value="Cysteine proteinases"/>
    <property type="match status" value="1"/>
</dbReference>
<sequence>MIRLKMKGIKMVVYLILGLFLILFMGLFYKAQEEQKNQDEGGGAACSVTGKINEAAWNKTFESAGVFNGHQDFFVEVAEKEGIDPVLFAAIALHETGYGTSRAVIEKNNPGGLMGNGGLMLFTSLEEGIEAMGRTLHNRIIKDGKTTIKALGAVYAPVGAANDPTNLNANWVPTTEAIVKKLGGLTMNCEANGFSKDGGDFSGDTKGALNYFKTVLSEMKKFDGTPYVFGGANPSTGFDCSGLMQWAFKKAGINLPRTANEQYNFSEKIPPDKVKPGDLVFFKGTYNAGVPITHVGIYTGDGKMYNSNGSGVEYSSITEGYWKQHLAGFGRVR</sequence>
<keyword evidence="2" id="KW-0645">Protease</keyword>
<dbReference type="PROSITE" id="PS51935">
    <property type="entry name" value="NLPC_P60"/>
    <property type="match status" value="1"/>
</dbReference>
<protein>
    <submittedName>
        <fullName evidence="7">Putative conjugation protein</fullName>
    </submittedName>
</protein>
<dbReference type="Gene3D" id="3.90.1720.10">
    <property type="entry name" value="endopeptidase domain like (from Nostoc punctiforme)"/>
    <property type="match status" value="1"/>
</dbReference>
<keyword evidence="4" id="KW-0788">Thiol protease</keyword>
<evidence type="ECO:0000256" key="5">
    <source>
        <dbReference type="SAM" id="Phobius"/>
    </source>
</evidence>
<dbReference type="GO" id="GO:0006508">
    <property type="term" value="P:proteolysis"/>
    <property type="evidence" value="ECO:0007669"/>
    <property type="project" value="UniProtKB-KW"/>
</dbReference>
<keyword evidence="5" id="KW-1133">Transmembrane helix</keyword>
<dbReference type="InterPro" id="IPR038765">
    <property type="entry name" value="Papain-like_cys_pep_sf"/>
</dbReference>
<dbReference type="InterPro" id="IPR051202">
    <property type="entry name" value="Peptidase_C40"/>
</dbReference>
<dbReference type="Proteomes" id="UP000032247">
    <property type="component" value="Unassembled WGS sequence"/>
</dbReference>
<evidence type="ECO:0000256" key="1">
    <source>
        <dbReference type="ARBA" id="ARBA00007074"/>
    </source>
</evidence>
<evidence type="ECO:0000256" key="2">
    <source>
        <dbReference type="ARBA" id="ARBA00022670"/>
    </source>
</evidence>
<evidence type="ECO:0000313" key="8">
    <source>
        <dbReference type="Proteomes" id="UP000032247"/>
    </source>
</evidence>
<dbReference type="InterPro" id="IPR000064">
    <property type="entry name" value="NLP_P60_dom"/>
</dbReference>
<comment type="similarity">
    <text evidence="1">Belongs to the peptidase C40 family.</text>
</comment>
<proteinExistence type="inferred from homology"/>
<gene>
    <name evidence="7" type="ORF">SC09_contig8orf00219</name>
</gene>
<keyword evidence="5" id="KW-0812">Transmembrane</keyword>
<evidence type="ECO:0000313" key="7">
    <source>
        <dbReference type="EMBL" id="KIU04550.1"/>
    </source>
</evidence>
<dbReference type="Pfam" id="PF00877">
    <property type="entry name" value="NLPC_P60"/>
    <property type="match status" value="1"/>
</dbReference>
<keyword evidence="3" id="KW-0378">Hydrolase</keyword>
<comment type="caution">
    <text evidence="7">The sequence shown here is derived from an EMBL/GenBank/DDBJ whole genome shotgun (WGS) entry which is preliminary data.</text>
</comment>
<dbReference type="AlphaFoldDB" id="A0A0D1K8U5"/>
<name>A0A0D1K8U5_BACIU</name>